<dbReference type="PANTHER" id="PTHR24305:SF237">
    <property type="entry name" value="CYTOCHROME P450 MONOOXYGENASE ATNE-RELATED"/>
    <property type="match status" value="1"/>
</dbReference>
<keyword evidence="10" id="KW-0812">Transmembrane</keyword>
<feature type="transmembrane region" description="Helical" evidence="10">
    <location>
        <begin position="6"/>
        <end position="27"/>
    </location>
</feature>
<dbReference type="EMBL" id="ML742059">
    <property type="protein sequence ID" value="KAE8152092.1"/>
    <property type="molecule type" value="Genomic_DNA"/>
</dbReference>
<keyword evidence="12" id="KW-1185">Reference proteome</keyword>
<dbReference type="InterPro" id="IPR050121">
    <property type="entry name" value="Cytochrome_P450_monoxygenase"/>
</dbReference>
<feature type="binding site" description="axial binding residue" evidence="8">
    <location>
        <position position="447"/>
    </location>
    <ligand>
        <name>heme</name>
        <dbReference type="ChEBI" id="CHEBI:30413"/>
    </ligand>
    <ligandPart>
        <name>Fe</name>
        <dbReference type="ChEBI" id="CHEBI:18248"/>
    </ligandPart>
</feature>
<evidence type="ECO:0000256" key="5">
    <source>
        <dbReference type="ARBA" id="ARBA00023002"/>
    </source>
</evidence>
<reference evidence="11 12" key="1">
    <citation type="submission" date="2019-04" db="EMBL/GenBank/DDBJ databases">
        <title>Friends and foes A comparative genomics study of 23 Aspergillus species from section Flavi.</title>
        <authorList>
            <consortium name="DOE Joint Genome Institute"/>
            <person name="Kjaerbolling I."/>
            <person name="Vesth T."/>
            <person name="Frisvad J.C."/>
            <person name="Nybo J.L."/>
            <person name="Theobald S."/>
            <person name="Kildgaard S."/>
            <person name="Isbrandt T."/>
            <person name="Kuo A."/>
            <person name="Sato A."/>
            <person name="Lyhne E.K."/>
            <person name="Kogle M.E."/>
            <person name="Wiebenga A."/>
            <person name="Kun R.S."/>
            <person name="Lubbers R.J."/>
            <person name="Makela M.R."/>
            <person name="Barry K."/>
            <person name="Chovatia M."/>
            <person name="Clum A."/>
            <person name="Daum C."/>
            <person name="Haridas S."/>
            <person name="He G."/>
            <person name="LaButti K."/>
            <person name="Lipzen A."/>
            <person name="Mondo S."/>
            <person name="Riley R."/>
            <person name="Salamov A."/>
            <person name="Simmons B.A."/>
            <person name="Magnuson J.K."/>
            <person name="Henrissat B."/>
            <person name="Mortensen U.H."/>
            <person name="Larsen T.O."/>
            <person name="Devries R.P."/>
            <person name="Grigoriev I.V."/>
            <person name="Machida M."/>
            <person name="Baker S.E."/>
            <person name="Andersen M.R."/>
        </authorList>
    </citation>
    <scope>NUCLEOTIDE SEQUENCE [LARGE SCALE GENOMIC DNA]</scope>
    <source>
        <strain evidence="11 12">IBT 18842</strain>
    </source>
</reference>
<evidence type="ECO:0000256" key="6">
    <source>
        <dbReference type="ARBA" id="ARBA00023004"/>
    </source>
</evidence>
<organism evidence="11 12">
    <name type="scientific">Aspergillus avenaceus</name>
    <dbReference type="NCBI Taxonomy" id="36643"/>
    <lineage>
        <taxon>Eukaryota</taxon>
        <taxon>Fungi</taxon>
        <taxon>Dikarya</taxon>
        <taxon>Ascomycota</taxon>
        <taxon>Pezizomycotina</taxon>
        <taxon>Eurotiomycetes</taxon>
        <taxon>Eurotiomycetidae</taxon>
        <taxon>Eurotiales</taxon>
        <taxon>Aspergillaceae</taxon>
        <taxon>Aspergillus</taxon>
        <taxon>Aspergillus subgen. Circumdati</taxon>
    </lineage>
</organism>
<dbReference type="GO" id="GO:0005506">
    <property type="term" value="F:iron ion binding"/>
    <property type="evidence" value="ECO:0007669"/>
    <property type="project" value="InterPro"/>
</dbReference>
<keyword evidence="5 9" id="KW-0560">Oxidoreductase</keyword>
<keyword evidence="10" id="KW-1133">Transmembrane helix</keyword>
<evidence type="ECO:0000256" key="8">
    <source>
        <dbReference type="PIRSR" id="PIRSR602401-1"/>
    </source>
</evidence>
<dbReference type="GO" id="GO:0020037">
    <property type="term" value="F:heme binding"/>
    <property type="evidence" value="ECO:0007669"/>
    <property type="project" value="InterPro"/>
</dbReference>
<comment type="cofactor">
    <cofactor evidence="1 8">
        <name>heme</name>
        <dbReference type="ChEBI" id="CHEBI:30413"/>
    </cofactor>
</comment>
<comment type="similarity">
    <text evidence="2 9">Belongs to the cytochrome P450 family.</text>
</comment>
<dbReference type="OrthoDB" id="1470350at2759"/>
<dbReference type="PRINTS" id="PR00385">
    <property type="entry name" value="P450"/>
</dbReference>
<dbReference type="PROSITE" id="PS00086">
    <property type="entry name" value="CYTOCHROME_P450"/>
    <property type="match status" value="1"/>
</dbReference>
<evidence type="ECO:0000256" key="2">
    <source>
        <dbReference type="ARBA" id="ARBA00010617"/>
    </source>
</evidence>
<name>A0A5N6U0E2_ASPAV</name>
<evidence type="ECO:0000313" key="11">
    <source>
        <dbReference type="EMBL" id="KAE8152092.1"/>
    </source>
</evidence>
<accession>A0A5N6U0E2</accession>
<evidence type="ECO:0000256" key="10">
    <source>
        <dbReference type="SAM" id="Phobius"/>
    </source>
</evidence>
<keyword evidence="7 9" id="KW-0503">Monooxygenase</keyword>
<dbReference type="PANTHER" id="PTHR24305">
    <property type="entry name" value="CYTOCHROME P450"/>
    <property type="match status" value="1"/>
</dbReference>
<evidence type="ECO:0000256" key="4">
    <source>
        <dbReference type="ARBA" id="ARBA00022723"/>
    </source>
</evidence>
<dbReference type="AlphaFoldDB" id="A0A5N6U0E2"/>
<dbReference type="GO" id="GO:0004497">
    <property type="term" value="F:monooxygenase activity"/>
    <property type="evidence" value="ECO:0007669"/>
    <property type="project" value="UniProtKB-KW"/>
</dbReference>
<keyword evidence="10" id="KW-0472">Membrane</keyword>
<evidence type="ECO:0000313" key="12">
    <source>
        <dbReference type="Proteomes" id="UP000325780"/>
    </source>
</evidence>
<evidence type="ECO:0000256" key="1">
    <source>
        <dbReference type="ARBA" id="ARBA00001971"/>
    </source>
</evidence>
<dbReference type="InterPro" id="IPR002401">
    <property type="entry name" value="Cyt_P450_E_grp-I"/>
</dbReference>
<dbReference type="InterPro" id="IPR001128">
    <property type="entry name" value="Cyt_P450"/>
</dbReference>
<dbReference type="Proteomes" id="UP000325780">
    <property type="component" value="Unassembled WGS sequence"/>
</dbReference>
<sequence length="512" mass="57289">MAMNWFLGAIIGLLIYGFGLSIYRLWFHPLSKYPGPRLAALTRWYVAWYIYRGVFYRHVRDLHNQYGDVVRTGPDLIHFNSPATMVDIYGAQANVLKTDEFQVLNIAGSSTIFSAVKKNVHAFKRRTLLPLFNDRSLQPYSDRILRYIERYTSLLGQGTNLSNTSKGNWGPPIRLGEETFCLLYDITSDIALGQSLEMLTSPDWRFVPSLMLRISRRSGMGIAQPLLCKLGIGALMFVTSFAQMRSLVTHILHHVERRLSSSGTFTQKEMVSPMATAQDKNGFKYTTGDIASEITLLIFAGADTTASAMTNAYAYLLHHPSILSRLTDEIRSTFANVDEIRTGSKLTSCHLLYACLDETLRLMPVAANGSFRRVQRGGTKVGGDLIPAGTDISVSAYSLHRKASLFPSPDDFIPDRWLPGSENAVGRNGVPSDPHAFVPFSMGPRGCIGMKLSRMTMSIMLARVVFLYDLRWAPGPRCCHLKKPGQRCDELNKAYLFAHANEVKAQLRPRQT</sequence>
<proteinExistence type="inferred from homology"/>
<keyword evidence="3 8" id="KW-0349">Heme</keyword>
<dbReference type="InterPro" id="IPR036396">
    <property type="entry name" value="Cyt_P450_sf"/>
</dbReference>
<keyword evidence="4 8" id="KW-0479">Metal-binding</keyword>
<dbReference type="InterPro" id="IPR017972">
    <property type="entry name" value="Cyt_P450_CS"/>
</dbReference>
<evidence type="ECO:0000256" key="7">
    <source>
        <dbReference type="ARBA" id="ARBA00023033"/>
    </source>
</evidence>
<dbReference type="PRINTS" id="PR00463">
    <property type="entry name" value="EP450I"/>
</dbReference>
<dbReference type="SUPFAM" id="SSF48264">
    <property type="entry name" value="Cytochrome P450"/>
    <property type="match status" value="1"/>
</dbReference>
<evidence type="ECO:0000256" key="3">
    <source>
        <dbReference type="ARBA" id="ARBA00022617"/>
    </source>
</evidence>
<protein>
    <submittedName>
        <fullName evidence="11">Cytochrome P450</fullName>
    </submittedName>
</protein>
<keyword evidence="6 8" id="KW-0408">Iron</keyword>
<dbReference type="Pfam" id="PF00067">
    <property type="entry name" value="p450"/>
    <property type="match status" value="1"/>
</dbReference>
<gene>
    <name evidence="11" type="ORF">BDV25DRAFT_128293</name>
</gene>
<evidence type="ECO:0000256" key="9">
    <source>
        <dbReference type="RuleBase" id="RU000461"/>
    </source>
</evidence>
<dbReference type="GO" id="GO:0016705">
    <property type="term" value="F:oxidoreductase activity, acting on paired donors, with incorporation or reduction of molecular oxygen"/>
    <property type="evidence" value="ECO:0007669"/>
    <property type="project" value="InterPro"/>
</dbReference>
<dbReference type="Gene3D" id="1.10.630.10">
    <property type="entry name" value="Cytochrome P450"/>
    <property type="match status" value="1"/>
</dbReference>